<reference evidence="2" key="1">
    <citation type="journal article" date="2021" name="Proc. Natl. Acad. Sci. U.S.A.">
        <title>A Catalog of Tens of Thousands of Viruses from Human Metagenomes Reveals Hidden Associations with Chronic Diseases.</title>
        <authorList>
            <person name="Tisza M.J."/>
            <person name="Buck C.B."/>
        </authorList>
    </citation>
    <scope>NUCLEOTIDE SEQUENCE</scope>
    <source>
        <strain evidence="2">CtfR912</strain>
    </source>
</reference>
<name>A0A8S5QAZ8_9CAUD</name>
<proteinExistence type="predicted"/>
<keyword evidence="1" id="KW-1133">Transmembrane helix</keyword>
<keyword evidence="1" id="KW-0812">Transmembrane</keyword>
<evidence type="ECO:0000256" key="1">
    <source>
        <dbReference type="SAM" id="Phobius"/>
    </source>
</evidence>
<dbReference type="EMBL" id="BK015614">
    <property type="protein sequence ID" value="DAE15941.1"/>
    <property type="molecule type" value="Genomic_DNA"/>
</dbReference>
<organism evidence="2">
    <name type="scientific">Siphoviridae sp. ctfR912</name>
    <dbReference type="NCBI Taxonomy" id="2825596"/>
    <lineage>
        <taxon>Viruses</taxon>
        <taxon>Duplodnaviria</taxon>
        <taxon>Heunggongvirae</taxon>
        <taxon>Uroviricota</taxon>
        <taxon>Caudoviricetes</taxon>
    </lineage>
</organism>
<evidence type="ECO:0000313" key="2">
    <source>
        <dbReference type="EMBL" id="DAE15941.1"/>
    </source>
</evidence>
<feature type="transmembrane region" description="Helical" evidence="1">
    <location>
        <begin position="32"/>
        <end position="51"/>
    </location>
</feature>
<keyword evidence="1" id="KW-0472">Membrane</keyword>
<sequence>MTRVEIERTNKLKRKTYWKNFRKTFIKKYLKFLSYLGLALIGVIAFMHLWVGAANQNYNRLEYIRKNDPFYVKSN</sequence>
<protein>
    <submittedName>
        <fullName evidence="2">Uncharacterized protein</fullName>
    </submittedName>
</protein>
<accession>A0A8S5QAZ8</accession>